<evidence type="ECO:0000313" key="3">
    <source>
        <dbReference type="EMBL" id="CAL1241088.1"/>
    </source>
</evidence>
<feature type="domain" description="Mce/MlaD" evidence="2">
    <location>
        <begin position="26"/>
        <end position="89"/>
    </location>
</feature>
<protein>
    <recommendedName>
        <fullName evidence="2">Mce/MlaD domain-containing protein</fullName>
    </recommendedName>
</protein>
<evidence type="ECO:0000256" key="1">
    <source>
        <dbReference type="SAM" id="Coils"/>
    </source>
</evidence>
<sequence length="220" mass="24341">MPMPPRPRFLALALPLLAACGGDPLDLNLQVDSARGLKAGSPVLLGGQDAGRVTAVEPNPAGGYIAKLAVRPEFRERLTEGSQFQLVPDPWAADQRRIEVAPGQPDAPPLADHATVRSTLPAEPAYGFDQLLRGFAEGFGVVRERLERFRSQLERLPQSAEAQELQDQWARLQAEMQKAQEATEDSVKRDWIPKLQKEMDALEKRLEDLRLPAPRQGRTI</sequence>
<dbReference type="InterPro" id="IPR003399">
    <property type="entry name" value="Mce/MlaD"/>
</dbReference>
<evidence type="ECO:0000259" key="2">
    <source>
        <dbReference type="Pfam" id="PF02470"/>
    </source>
</evidence>
<reference evidence="3 4" key="1">
    <citation type="submission" date="2024-04" db="EMBL/GenBank/DDBJ databases">
        <authorList>
            <person name="Cremers G."/>
        </authorList>
    </citation>
    <scope>NUCLEOTIDE SEQUENCE [LARGE SCALE GENOMIC DNA]</scope>
    <source>
        <strain evidence="3">MeCH1-AG</strain>
    </source>
</reference>
<dbReference type="RefSeq" id="WP_348757619.1">
    <property type="nucleotide sequence ID" value="NZ_OZ026884.1"/>
</dbReference>
<evidence type="ECO:0000313" key="4">
    <source>
        <dbReference type="Proteomes" id="UP001497493"/>
    </source>
</evidence>
<feature type="coiled-coil region" evidence="1">
    <location>
        <begin position="162"/>
        <end position="212"/>
    </location>
</feature>
<dbReference type="EMBL" id="OZ026884">
    <property type="protein sequence ID" value="CAL1241088.1"/>
    <property type="molecule type" value="Genomic_DNA"/>
</dbReference>
<dbReference type="Proteomes" id="UP001497493">
    <property type="component" value="Chromosome"/>
</dbReference>
<dbReference type="PROSITE" id="PS51257">
    <property type="entry name" value="PROKAR_LIPOPROTEIN"/>
    <property type="match status" value="1"/>
</dbReference>
<name>A0ABP1CA39_9GAMM</name>
<organism evidence="3 4">
    <name type="scientific">Candidatus Methylocalor cossyra</name>
    <dbReference type="NCBI Taxonomy" id="3108543"/>
    <lineage>
        <taxon>Bacteria</taxon>
        <taxon>Pseudomonadati</taxon>
        <taxon>Pseudomonadota</taxon>
        <taxon>Gammaproteobacteria</taxon>
        <taxon>Methylococcales</taxon>
        <taxon>Methylococcaceae</taxon>
        <taxon>Candidatus Methylocalor</taxon>
    </lineage>
</organism>
<keyword evidence="1" id="KW-0175">Coiled coil</keyword>
<dbReference type="Pfam" id="PF02470">
    <property type="entry name" value="MlaD"/>
    <property type="match status" value="1"/>
</dbReference>
<accession>A0ABP1CA39</accession>
<gene>
    <name evidence="3" type="ORF">MECH1_V1_2312</name>
</gene>
<proteinExistence type="predicted"/>
<keyword evidence="4" id="KW-1185">Reference proteome</keyword>